<keyword evidence="11" id="KW-0614">Plasmid</keyword>
<dbReference type="GO" id="GO:0015417">
    <property type="term" value="F:ABC-type polyamine transporter activity"/>
    <property type="evidence" value="ECO:0007669"/>
    <property type="project" value="UniProtKB-EC"/>
</dbReference>
<feature type="domain" description="ABC transporter" evidence="10">
    <location>
        <begin position="7"/>
        <end position="238"/>
    </location>
</feature>
<dbReference type="InterPro" id="IPR017871">
    <property type="entry name" value="ABC_transporter-like_CS"/>
</dbReference>
<dbReference type="Gene3D" id="3.40.50.300">
    <property type="entry name" value="P-loop containing nucleotide triphosphate hydrolases"/>
    <property type="match status" value="1"/>
</dbReference>
<dbReference type="FunFam" id="3.40.50.300:FF:000042">
    <property type="entry name" value="Maltose/maltodextrin ABC transporter, ATP-binding protein"/>
    <property type="match status" value="1"/>
</dbReference>
<dbReference type="SMART" id="SM00382">
    <property type="entry name" value="AAA"/>
    <property type="match status" value="1"/>
</dbReference>
<dbReference type="InterPro" id="IPR050093">
    <property type="entry name" value="ABC_SmlMolc_Importer"/>
</dbReference>
<name>A0A248UNC1_9HYPH</name>
<organism evidence="11 12">
    <name type="scientific">Ochrobactrum quorumnocens</name>
    <dbReference type="NCBI Taxonomy" id="271865"/>
    <lineage>
        <taxon>Bacteria</taxon>
        <taxon>Pseudomonadati</taxon>
        <taxon>Pseudomonadota</taxon>
        <taxon>Alphaproteobacteria</taxon>
        <taxon>Hyphomicrobiales</taxon>
        <taxon>Brucellaceae</taxon>
        <taxon>Brucella/Ochrobactrum group</taxon>
        <taxon>Ochrobactrum</taxon>
    </lineage>
</organism>
<keyword evidence="7 9" id="KW-0472">Membrane</keyword>
<dbReference type="InterPro" id="IPR003439">
    <property type="entry name" value="ABC_transporter-like_ATP-bd"/>
</dbReference>
<comment type="function">
    <text evidence="8">Probably part of an ABC transporter complex. Probably Responsible for energy coupling to the transport system.</text>
</comment>
<gene>
    <name evidence="9" type="primary">potA</name>
    <name evidence="11" type="ORF">CES85_3450</name>
</gene>
<evidence type="ECO:0000256" key="7">
    <source>
        <dbReference type="ARBA" id="ARBA00023136"/>
    </source>
</evidence>
<evidence type="ECO:0000256" key="6">
    <source>
        <dbReference type="ARBA" id="ARBA00022967"/>
    </source>
</evidence>
<evidence type="ECO:0000313" key="12">
    <source>
        <dbReference type="Proteomes" id="UP000215256"/>
    </source>
</evidence>
<keyword evidence="3 9" id="KW-1003">Cell membrane</keyword>
<dbReference type="Gene3D" id="2.40.50.100">
    <property type="match status" value="1"/>
</dbReference>
<dbReference type="PANTHER" id="PTHR42781">
    <property type="entry name" value="SPERMIDINE/PUTRESCINE IMPORT ATP-BINDING PROTEIN POTA"/>
    <property type="match status" value="1"/>
</dbReference>
<proteinExistence type="inferred from homology"/>
<dbReference type="OrthoDB" id="9802264at2"/>
<comment type="similarity">
    <text evidence="9">Belongs to the ABC transporter superfamily. Spermidine/putrescine importer (TC 3.A.1.11.1) family.</text>
</comment>
<evidence type="ECO:0000259" key="10">
    <source>
        <dbReference type="PROSITE" id="PS50893"/>
    </source>
</evidence>
<dbReference type="InterPro" id="IPR005893">
    <property type="entry name" value="PotA-like"/>
</dbReference>
<dbReference type="GO" id="GO:0005524">
    <property type="term" value="F:ATP binding"/>
    <property type="evidence" value="ECO:0007669"/>
    <property type="project" value="UniProtKB-KW"/>
</dbReference>
<keyword evidence="5 9" id="KW-0067">ATP-binding</keyword>
<evidence type="ECO:0000256" key="3">
    <source>
        <dbReference type="ARBA" id="ARBA00022475"/>
    </source>
</evidence>
<keyword evidence="11" id="KW-0378">Hydrolase</keyword>
<reference evidence="11 12" key="1">
    <citation type="submission" date="2017-07" db="EMBL/GenBank/DDBJ databases">
        <title>Phylogenetic study on the rhizospheric bacterium Ochrobactrum sp. A44.</title>
        <authorList>
            <person name="Krzyzanowska D.M."/>
            <person name="Ossowicki A."/>
            <person name="Rajewska M."/>
            <person name="Maciag T."/>
            <person name="Kaczynski Z."/>
            <person name="Czerwicka M."/>
            <person name="Jafra S."/>
        </authorList>
    </citation>
    <scope>NUCLEOTIDE SEQUENCE [LARGE SCALE GENOMIC DNA]</scope>
    <source>
        <strain evidence="11 12">A44</strain>
        <plasmid evidence="11 12">unnamed1</plasmid>
    </source>
</reference>
<evidence type="ECO:0000313" key="11">
    <source>
        <dbReference type="EMBL" id="ASV87809.1"/>
    </source>
</evidence>
<dbReference type="InterPro" id="IPR013611">
    <property type="entry name" value="Transp-assoc_OB_typ2"/>
</dbReference>
<dbReference type="Pfam" id="PF08402">
    <property type="entry name" value="TOBE_2"/>
    <property type="match status" value="1"/>
</dbReference>
<comment type="subunit">
    <text evidence="9">The complex is composed of two ATP-binding proteins (PotA), two transmembrane proteins (PotB and PotC) and a solute-binding protein (PotD).</text>
</comment>
<dbReference type="SUPFAM" id="SSF52540">
    <property type="entry name" value="P-loop containing nucleoside triphosphate hydrolases"/>
    <property type="match status" value="1"/>
</dbReference>
<keyword evidence="6 9" id="KW-1278">Translocase</keyword>
<accession>A0A248UNC1</accession>
<dbReference type="EC" id="7.6.2.11" evidence="9"/>
<evidence type="ECO:0000256" key="2">
    <source>
        <dbReference type="ARBA" id="ARBA00022448"/>
    </source>
</evidence>
<keyword evidence="2 9" id="KW-0813">Transport</keyword>
<dbReference type="PROSITE" id="PS50893">
    <property type="entry name" value="ABC_TRANSPORTER_2"/>
    <property type="match status" value="1"/>
</dbReference>
<comment type="subcellular location">
    <subcellularLocation>
        <location evidence="1">Cell inner membrane</location>
        <topology evidence="1">Peripheral membrane protein</topology>
    </subcellularLocation>
</comment>
<protein>
    <recommendedName>
        <fullName evidence="9">Spermidine/putrescine import ATP-binding protein PotA</fullName>
        <ecNumber evidence="9">7.6.2.11</ecNumber>
    </recommendedName>
</protein>
<dbReference type="InterPro" id="IPR003593">
    <property type="entry name" value="AAA+_ATPase"/>
</dbReference>
<comment type="function">
    <text evidence="9">Part of the ABC transporter complex PotABCD involved in spermidine/putrescine import. Responsible for energy coupling to the transport system.</text>
</comment>
<evidence type="ECO:0000256" key="4">
    <source>
        <dbReference type="ARBA" id="ARBA00022741"/>
    </source>
</evidence>
<keyword evidence="4 9" id="KW-0547">Nucleotide-binding</keyword>
<dbReference type="RefSeq" id="WP_095448539.1">
    <property type="nucleotide sequence ID" value="NZ_CP022605.1"/>
</dbReference>
<dbReference type="EMBL" id="CP022605">
    <property type="protein sequence ID" value="ASV87809.1"/>
    <property type="molecule type" value="Genomic_DNA"/>
</dbReference>
<dbReference type="InterPro" id="IPR027417">
    <property type="entry name" value="P-loop_NTPase"/>
</dbReference>
<dbReference type="PANTHER" id="PTHR42781:SF6">
    <property type="entry name" value="SPERMIDINE_PUTRESCINE IMPORT ATP-BINDING PROTEIN POTA"/>
    <property type="match status" value="1"/>
</dbReference>
<dbReference type="PROSITE" id="PS00211">
    <property type="entry name" value="ABC_TRANSPORTER_1"/>
    <property type="match status" value="1"/>
</dbReference>
<comment type="catalytic activity">
    <reaction evidence="9">
        <text>ATP + H2O + polyamine-[polyamine-binding protein]Side 1 = ADP + phosphate + polyamineSide 2 + [polyamine-binding protein]Side 1.</text>
        <dbReference type="EC" id="7.6.2.11"/>
    </reaction>
</comment>
<evidence type="ECO:0000256" key="8">
    <source>
        <dbReference type="ARBA" id="ARBA00055162"/>
    </source>
</evidence>
<dbReference type="Pfam" id="PF00005">
    <property type="entry name" value="ABC_tran"/>
    <property type="match status" value="1"/>
</dbReference>
<evidence type="ECO:0000256" key="1">
    <source>
        <dbReference type="ARBA" id="ARBA00004417"/>
    </source>
</evidence>
<geneLocation type="plasmid" evidence="11 12">
    <name>unnamed1</name>
</geneLocation>
<dbReference type="KEGG" id="och:CES85_3450"/>
<sequence>METGQIIEFVGVQKTYDGRTVVIENLNLSVRQGEFLTLLGGSGSGKTTTLMMLAGFETPTRGHILVKGKPIEHLPPHRRGIGVVFQNYALFPNMTVAQNLAYPLRMRKMNKREIQVKVDKAIEMVRLEGMQNRRPSELSGGQQQRVALARALVFEPSLVLMDEPLGALDKTLREHMQYEIKQIHRDLGVTMVYVTHDQTEALAMSDRIAIFERGSVTQIASPQELYEQPANVFVAGFIGENNIISGHSEGVDERGYGTIRLDCGQTVRTHLSSSFTDTGKPVKIAVRPEHLVIGTAAQSRSNQCKGTILDTTYLGDHLRALVDIGCGQTMVVRKPLLDFTTRPVAGDAILIGWNDSDGRAFSQVSAQLPPGF</sequence>
<evidence type="ECO:0000256" key="5">
    <source>
        <dbReference type="ARBA" id="ARBA00022840"/>
    </source>
</evidence>
<dbReference type="InterPro" id="IPR008995">
    <property type="entry name" value="Mo/tungstate-bd_C_term_dom"/>
</dbReference>
<dbReference type="Proteomes" id="UP000215256">
    <property type="component" value="Plasmid unnamed1"/>
</dbReference>
<dbReference type="GO" id="GO:0043190">
    <property type="term" value="C:ATP-binding cassette (ABC) transporter complex"/>
    <property type="evidence" value="ECO:0007669"/>
    <property type="project" value="InterPro"/>
</dbReference>
<evidence type="ECO:0000256" key="9">
    <source>
        <dbReference type="RuleBase" id="RU364083"/>
    </source>
</evidence>
<dbReference type="GO" id="GO:0016887">
    <property type="term" value="F:ATP hydrolysis activity"/>
    <property type="evidence" value="ECO:0007669"/>
    <property type="project" value="InterPro"/>
</dbReference>
<dbReference type="SUPFAM" id="SSF50331">
    <property type="entry name" value="MOP-like"/>
    <property type="match status" value="1"/>
</dbReference>
<dbReference type="NCBIfam" id="TIGR01187">
    <property type="entry name" value="potA"/>
    <property type="match status" value="1"/>
</dbReference>
<dbReference type="AlphaFoldDB" id="A0A248UNC1"/>